<reference evidence="8 9" key="1">
    <citation type="submission" date="2023-07" db="EMBL/GenBank/DDBJ databases">
        <title>Paenibacillus sp. JX-17 nov. isolated from soil.</title>
        <authorList>
            <person name="Wan Y."/>
            <person name="Liu B."/>
        </authorList>
    </citation>
    <scope>NUCLEOTIDE SEQUENCE [LARGE SCALE GENOMIC DNA]</scope>
    <source>
        <strain evidence="8 9">JX-17</strain>
    </source>
</reference>
<proteinExistence type="inferred from homology"/>
<feature type="site" description="Transition state stabilizer" evidence="7">
    <location>
        <position position="24"/>
    </location>
</feature>
<dbReference type="InterPro" id="IPR050088">
    <property type="entry name" value="IspD/TarI_cytidylyltransf_bact"/>
</dbReference>
<dbReference type="Gene3D" id="3.90.550.10">
    <property type="entry name" value="Spore Coat Polysaccharide Biosynthesis Protein SpsA, Chain A"/>
    <property type="match status" value="1"/>
</dbReference>
<dbReference type="InterPro" id="IPR029044">
    <property type="entry name" value="Nucleotide-diphossugar_trans"/>
</dbReference>
<comment type="similarity">
    <text evidence="3 7">Belongs to the IspD/TarI cytidylyltransferase family. IspD subfamily.</text>
</comment>
<comment type="pathway">
    <text evidence="2 7">Isoprenoid biosynthesis; isopentenyl diphosphate biosynthesis via DXP pathway; isopentenyl diphosphate from 1-deoxy-D-xylulose 5-phosphate: step 2/6.</text>
</comment>
<dbReference type="InterPro" id="IPR001228">
    <property type="entry name" value="IspD"/>
</dbReference>
<dbReference type="PROSITE" id="PS01295">
    <property type="entry name" value="ISPD"/>
    <property type="match status" value="1"/>
</dbReference>
<comment type="caution">
    <text evidence="8">The sequence shown here is derived from an EMBL/GenBank/DDBJ whole genome shotgun (WGS) entry which is preliminary data.</text>
</comment>
<evidence type="ECO:0000313" key="8">
    <source>
        <dbReference type="EMBL" id="MDO7908375.1"/>
    </source>
</evidence>
<evidence type="ECO:0000313" key="9">
    <source>
        <dbReference type="Proteomes" id="UP001240171"/>
    </source>
</evidence>
<dbReference type="RefSeq" id="WP_305025595.1">
    <property type="nucleotide sequence ID" value="NZ_JAUQTB010000015.1"/>
</dbReference>
<protein>
    <recommendedName>
        <fullName evidence="7">2-C-methyl-D-erythritol 4-phosphate cytidylyltransferase</fullName>
        <ecNumber evidence="7">2.7.7.60</ecNumber>
    </recommendedName>
    <alternativeName>
        <fullName evidence="7">4-diphosphocytidyl-2C-methyl-D-erythritol synthase</fullName>
    </alternativeName>
    <alternativeName>
        <fullName evidence="7">MEP cytidylyltransferase</fullName>
        <shortName evidence="7">MCT</shortName>
    </alternativeName>
</protein>
<keyword evidence="4 7" id="KW-0808">Transferase</keyword>
<comment type="function">
    <text evidence="7">Catalyzes the formation of 4-diphosphocytidyl-2-C-methyl-D-erythritol from CTP and 2-C-methyl-D-erythritol 4-phosphate (MEP).</text>
</comment>
<evidence type="ECO:0000256" key="7">
    <source>
        <dbReference type="HAMAP-Rule" id="MF_00108"/>
    </source>
</evidence>
<evidence type="ECO:0000256" key="1">
    <source>
        <dbReference type="ARBA" id="ARBA00001282"/>
    </source>
</evidence>
<keyword evidence="6 7" id="KW-0414">Isoprene biosynthesis</keyword>
<dbReference type="InterPro" id="IPR034683">
    <property type="entry name" value="IspD/TarI"/>
</dbReference>
<dbReference type="PANTHER" id="PTHR32125:SF4">
    <property type="entry name" value="2-C-METHYL-D-ERYTHRITOL 4-PHOSPHATE CYTIDYLYLTRANSFERASE, CHLOROPLASTIC"/>
    <property type="match status" value="1"/>
</dbReference>
<dbReference type="NCBIfam" id="TIGR00453">
    <property type="entry name" value="ispD"/>
    <property type="match status" value="1"/>
</dbReference>
<dbReference type="EMBL" id="JAUQTB010000015">
    <property type="protein sequence ID" value="MDO7908375.1"/>
    <property type="molecule type" value="Genomic_DNA"/>
</dbReference>
<dbReference type="Pfam" id="PF01128">
    <property type="entry name" value="IspD"/>
    <property type="match status" value="1"/>
</dbReference>
<gene>
    <name evidence="7 8" type="primary">ispD</name>
    <name evidence="8" type="ORF">Q5741_18395</name>
</gene>
<comment type="catalytic activity">
    <reaction evidence="1 7">
        <text>2-C-methyl-D-erythritol 4-phosphate + CTP + H(+) = 4-CDP-2-C-methyl-D-erythritol + diphosphate</text>
        <dbReference type="Rhea" id="RHEA:13429"/>
        <dbReference type="ChEBI" id="CHEBI:15378"/>
        <dbReference type="ChEBI" id="CHEBI:33019"/>
        <dbReference type="ChEBI" id="CHEBI:37563"/>
        <dbReference type="ChEBI" id="CHEBI:57823"/>
        <dbReference type="ChEBI" id="CHEBI:58262"/>
        <dbReference type="EC" id="2.7.7.60"/>
    </reaction>
</comment>
<dbReference type="Proteomes" id="UP001240171">
    <property type="component" value="Unassembled WGS sequence"/>
</dbReference>
<feature type="site" description="Transition state stabilizer" evidence="7">
    <location>
        <position position="17"/>
    </location>
</feature>
<dbReference type="InterPro" id="IPR018294">
    <property type="entry name" value="ISPD_synthase_CS"/>
</dbReference>
<evidence type="ECO:0000256" key="6">
    <source>
        <dbReference type="ARBA" id="ARBA00023229"/>
    </source>
</evidence>
<dbReference type="EC" id="2.7.7.60" evidence="7"/>
<evidence type="ECO:0000256" key="5">
    <source>
        <dbReference type="ARBA" id="ARBA00022695"/>
    </source>
</evidence>
<keyword evidence="5 7" id="KW-0548">Nucleotidyltransferase</keyword>
<feature type="site" description="Positions MEP for the nucleophilic attack" evidence="7">
    <location>
        <position position="210"/>
    </location>
</feature>
<keyword evidence="9" id="KW-1185">Reference proteome</keyword>
<dbReference type="SUPFAM" id="SSF53448">
    <property type="entry name" value="Nucleotide-diphospho-sugar transferases"/>
    <property type="match status" value="1"/>
</dbReference>
<accession>A0ABT9CGH1</accession>
<dbReference type="CDD" id="cd02516">
    <property type="entry name" value="CDP-ME_synthetase"/>
    <property type="match status" value="1"/>
</dbReference>
<evidence type="ECO:0000256" key="4">
    <source>
        <dbReference type="ARBA" id="ARBA00022679"/>
    </source>
</evidence>
<organism evidence="8 9">
    <name type="scientific">Paenibacillus lacisoli</name>
    <dbReference type="NCBI Taxonomy" id="3064525"/>
    <lineage>
        <taxon>Bacteria</taxon>
        <taxon>Bacillati</taxon>
        <taxon>Bacillota</taxon>
        <taxon>Bacilli</taxon>
        <taxon>Bacillales</taxon>
        <taxon>Paenibacillaceae</taxon>
        <taxon>Paenibacillus</taxon>
    </lineage>
</organism>
<sequence length="230" mass="25374">MNNRLGVVVVAAGRGSRMGTPESKQFLLLQDKPVFIHTLETFAAMPEVHDIVLVTGSADVERCQDWIRKYGIGKVSKVIAGGRERQDSVYRGLCQLDTEWVMVHDGVRPFITRQHIKDCLEAAAAFGAAVLAVPVKDTIKQVNDQGIITATPERSSLWSIQTPQTFRLSELMEAHEDAQTAGFMGTDDAMLVERMGRQVAVAEGSYTNIKITTPEDLEIAAVWMTTRGEK</sequence>
<feature type="site" description="Positions MEP for the nucleophilic attack" evidence="7">
    <location>
        <position position="154"/>
    </location>
</feature>
<dbReference type="HAMAP" id="MF_00108">
    <property type="entry name" value="IspD"/>
    <property type="match status" value="1"/>
</dbReference>
<evidence type="ECO:0000256" key="2">
    <source>
        <dbReference type="ARBA" id="ARBA00004787"/>
    </source>
</evidence>
<evidence type="ECO:0000256" key="3">
    <source>
        <dbReference type="ARBA" id="ARBA00009789"/>
    </source>
</evidence>
<dbReference type="PANTHER" id="PTHR32125">
    <property type="entry name" value="2-C-METHYL-D-ERYTHRITOL 4-PHOSPHATE CYTIDYLYLTRANSFERASE, CHLOROPLASTIC"/>
    <property type="match status" value="1"/>
</dbReference>
<dbReference type="GO" id="GO:0050518">
    <property type="term" value="F:2-C-methyl-D-erythritol 4-phosphate cytidylyltransferase activity"/>
    <property type="evidence" value="ECO:0007669"/>
    <property type="project" value="UniProtKB-EC"/>
</dbReference>
<name>A0ABT9CGH1_9BACL</name>